<dbReference type="EMBL" id="CP114040">
    <property type="protein sequence ID" value="WAS95864.1"/>
    <property type="molecule type" value="Genomic_DNA"/>
</dbReference>
<dbReference type="SUPFAM" id="SSF48452">
    <property type="entry name" value="TPR-like"/>
    <property type="match status" value="1"/>
</dbReference>
<dbReference type="InterPro" id="IPR011009">
    <property type="entry name" value="Kinase-like_dom_sf"/>
</dbReference>
<reference evidence="7" key="1">
    <citation type="submission" date="2022-11" db="EMBL/GenBank/DDBJ databases">
        <title>Minimal conservation of predation-associated metabolite biosynthetic gene clusters underscores biosynthetic potential of Myxococcota including descriptions for ten novel species: Archangium lansinium sp. nov., Myxococcus landrumus sp. nov., Nannocystis bai.</title>
        <authorList>
            <person name="Ahearne A."/>
            <person name="Stevens C."/>
            <person name="Dowd S."/>
        </authorList>
    </citation>
    <scope>NUCLEOTIDE SEQUENCE</scope>
    <source>
        <strain evidence="7">Fl3</strain>
    </source>
</reference>
<proteinExistence type="predicted"/>
<dbReference type="GO" id="GO:0016301">
    <property type="term" value="F:kinase activity"/>
    <property type="evidence" value="ECO:0007669"/>
    <property type="project" value="UniProtKB-KW"/>
</dbReference>
<dbReference type="Gene3D" id="1.25.40.10">
    <property type="entry name" value="Tetratricopeptide repeat domain"/>
    <property type="match status" value="2"/>
</dbReference>
<dbReference type="InterPro" id="IPR019734">
    <property type="entry name" value="TPR_rpt"/>
</dbReference>
<keyword evidence="3 7" id="KW-0418">Kinase</keyword>
<dbReference type="SMART" id="SM00028">
    <property type="entry name" value="TPR"/>
    <property type="match status" value="3"/>
</dbReference>
<evidence type="ECO:0000313" key="8">
    <source>
        <dbReference type="Proteomes" id="UP001164459"/>
    </source>
</evidence>
<keyword evidence="4 5" id="KW-0067">ATP-binding</keyword>
<evidence type="ECO:0000256" key="2">
    <source>
        <dbReference type="ARBA" id="ARBA00022741"/>
    </source>
</evidence>
<dbReference type="Proteomes" id="UP001164459">
    <property type="component" value="Chromosome"/>
</dbReference>
<dbReference type="PROSITE" id="PS50011">
    <property type="entry name" value="PROTEIN_KINASE_DOM"/>
    <property type="match status" value="1"/>
</dbReference>
<feature type="binding site" evidence="5">
    <location>
        <position position="62"/>
    </location>
    <ligand>
        <name>ATP</name>
        <dbReference type="ChEBI" id="CHEBI:30616"/>
    </ligand>
</feature>
<dbReference type="PANTHER" id="PTHR43289">
    <property type="entry name" value="MITOGEN-ACTIVATED PROTEIN KINASE KINASE KINASE 20-RELATED"/>
    <property type="match status" value="1"/>
</dbReference>
<dbReference type="PANTHER" id="PTHR43289:SF6">
    <property type="entry name" value="SERINE_THREONINE-PROTEIN KINASE NEKL-3"/>
    <property type="match status" value="1"/>
</dbReference>
<evidence type="ECO:0000256" key="4">
    <source>
        <dbReference type="ARBA" id="ARBA00022840"/>
    </source>
</evidence>
<evidence type="ECO:0000256" key="1">
    <source>
        <dbReference type="ARBA" id="ARBA00022679"/>
    </source>
</evidence>
<dbReference type="SUPFAM" id="SSF56112">
    <property type="entry name" value="Protein kinase-like (PK-like)"/>
    <property type="match status" value="1"/>
</dbReference>
<gene>
    <name evidence="7" type="ORF">O0S08_06845</name>
</gene>
<dbReference type="InterPro" id="IPR008271">
    <property type="entry name" value="Ser/Thr_kinase_AS"/>
</dbReference>
<keyword evidence="8" id="KW-1185">Reference proteome</keyword>
<accession>A0ABY7H9B9</accession>
<feature type="domain" description="Protein kinase" evidence="6">
    <location>
        <begin position="33"/>
        <end position="311"/>
    </location>
</feature>
<dbReference type="InterPro" id="IPR017441">
    <property type="entry name" value="Protein_kinase_ATP_BS"/>
</dbReference>
<dbReference type="PROSITE" id="PS00107">
    <property type="entry name" value="PROTEIN_KINASE_ATP"/>
    <property type="match status" value="1"/>
</dbReference>
<evidence type="ECO:0000313" key="7">
    <source>
        <dbReference type="EMBL" id="WAS95864.1"/>
    </source>
</evidence>
<keyword evidence="2 5" id="KW-0547">Nucleotide-binding</keyword>
<dbReference type="PROSITE" id="PS00108">
    <property type="entry name" value="PROTEIN_KINASE_ST"/>
    <property type="match status" value="1"/>
</dbReference>
<organism evidence="7 8">
    <name type="scientific">Nannocystis punicea</name>
    <dbReference type="NCBI Taxonomy" id="2995304"/>
    <lineage>
        <taxon>Bacteria</taxon>
        <taxon>Pseudomonadati</taxon>
        <taxon>Myxococcota</taxon>
        <taxon>Polyangia</taxon>
        <taxon>Nannocystales</taxon>
        <taxon>Nannocystaceae</taxon>
        <taxon>Nannocystis</taxon>
    </lineage>
</organism>
<dbReference type="CDD" id="cd14014">
    <property type="entry name" value="STKc_PknB_like"/>
    <property type="match status" value="1"/>
</dbReference>
<dbReference type="Gene3D" id="1.10.510.10">
    <property type="entry name" value="Transferase(Phosphotransferase) domain 1"/>
    <property type="match status" value="1"/>
</dbReference>
<keyword evidence="1" id="KW-0808">Transferase</keyword>
<evidence type="ECO:0000256" key="5">
    <source>
        <dbReference type="PROSITE-ProRule" id="PRU10141"/>
    </source>
</evidence>
<dbReference type="Pfam" id="PF00069">
    <property type="entry name" value="Pkinase"/>
    <property type="match status" value="1"/>
</dbReference>
<dbReference type="RefSeq" id="WP_269038207.1">
    <property type="nucleotide sequence ID" value="NZ_CP114040.1"/>
</dbReference>
<dbReference type="InterPro" id="IPR011990">
    <property type="entry name" value="TPR-like_helical_dom_sf"/>
</dbReference>
<protein>
    <submittedName>
        <fullName evidence="7">Serine/threonine-protein kinase</fullName>
    </submittedName>
</protein>
<dbReference type="InterPro" id="IPR000719">
    <property type="entry name" value="Prot_kinase_dom"/>
</dbReference>
<evidence type="ECO:0000256" key="3">
    <source>
        <dbReference type="ARBA" id="ARBA00022777"/>
    </source>
</evidence>
<evidence type="ECO:0000259" key="6">
    <source>
        <dbReference type="PROSITE" id="PS50011"/>
    </source>
</evidence>
<sequence length="985" mass="107096">MARPEPQDDPLGKALMRRALFPRRNQPVRIGRYTVLKLLGEGGMGVVYACFDDQLDRKIAVKILHLARVRDPELSRARLMREAQAMARLSHPNIVTAFEVGQTGEQVYVAMEFIRGLTLDAWCAQPRKWREVVAAFVQAGRGLEAAHRAGLVHRDFKPQNVMIDEDGRVKVLDFGLARGQDSAEEAPPEPPPENSGALLQRALTRTGVMLGTPAYMPPEQRAGLPASAASDQFSFCAALYQCLYGGLPFATDGFGVRIEDVLAGNIIPPPSRSPVPSRVFKALRRGLMAAPADRFASMTELLVVLQRDPAAIYRRVGALLGTAAVAGGVGIYFAGGSTLAPCPDAHAELAGIWDEDRAGVVREAVRATGSPRADEVLDLALPEVERYADEWTRMRNEACVAHALGQQSAQLFDQRTSCLDQRRASLAATVDAIGAAEAEKIDELRAAVGRLPPLDSCADFTALTAAMPPPSDPLLRVRVQKHREALARAQVYEHTGQKDRGLEIVGEVLADAEAVAYEPLQAEAYLRRGSLEMQGGDSAAAEKSFDAALWAALATGHGPVAAQTSSRRGFLHAVRLQRPAQALADLPFITALNRRVQHDVELYSEYLNYAGAIHLSGDDWAEALKLSEQAVALREQHGRLATPQGIGMLFNVGLIHREEGRYEQAHPILLRAIALSDEILGRQQAERTLFEVVLALNYQNLGRPRAALEVLRPVVRDIDGIASKEYRKLALAVAGMIELADEDAAAARRDLEAARRASPEHFNFLYWLELMRATAIEGDAAAMQAAHDAALALVARPLDLHDFYYQDFLLAHGRALASLGRTREAIEALETAKGALVEATAARDIRRRAAIALELGKRRARLGELDLAEQALQAARQDYDQVLSPRNLERADVRLALGELALQRGNFATASHWSAEAASIYGAVAEPDYTPLARARFASARAATGTADSAPPAAREAAEQALSALRARSRADEVRAVESWLAEHR</sequence>
<name>A0ABY7H9B9_9BACT</name>
<dbReference type="Gene3D" id="3.30.200.20">
    <property type="entry name" value="Phosphorylase Kinase, domain 1"/>
    <property type="match status" value="1"/>
</dbReference>